<reference evidence="4" key="1">
    <citation type="journal article" date="2020" name="Stud. Mycol.">
        <title>101 Dothideomycetes genomes: a test case for predicting lifestyles and emergence of pathogens.</title>
        <authorList>
            <person name="Haridas S."/>
            <person name="Albert R."/>
            <person name="Binder M."/>
            <person name="Bloem J."/>
            <person name="Labutti K."/>
            <person name="Salamov A."/>
            <person name="Andreopoulos B."/>
            <person name="Baker S."/>
            <person name="Barry K."/>
            <person name="Bills G."/>
            <person name="Bluhm B."/>
            <person name="Cannon C."/>
            <person name="Castanera R."/>
            <person name="Culley D."/>
            <person name="Daum C."/>
            <person name="Ezra D."/>
            <person name="Gonzalez J."/>
            <person name="Henrissat B."/>
            <person name="Kuo A."/>
            <person name="Liang C."/>
            <person name="Lipzen A."/>
            <person name="Lutzoni F."/>
            <person name="Magnuson J."/>
            <person name="Mondo S."/>
            <person name="Nolan M."/>
            <person name="Ohm R."/>
            <person name="Pangilinan J."/>
            <person name="Park H.-J."/>
            <person name="Ramirez L."/>
            <person name="Alfaro M."/>
            <person name="Sun H."/>
            <person name="Tritt A."/>
            <person name="Yoshinaga Y."/>
            <person name="Zwiers L.-H."/>
            <person name="Turgeon B."/>
            <person name="Goodwin S."/>
            <person name="Spatafora J."/>
            <person name="Crous P."/>
            <person name="Grigoriev I."/>
        </authorList>
    </citation>
    <scope>NUCLEOTIDE SEQUENCE</scope>
    <source>
        <strain evidence="4">CBS 123094</strain>
    </source>
</reference>
<proteinExistence type="predicted"/>
<dbReference type="SMART" id="SM00066">
    <property type="entry name" value="GAL4"/>
    <property type="match status" value="1"/>
</dbReference>
<protein>
    <recommendedName>
        <fullName evidence="3">Zn(2)-C6 fungal-type domain-containing protein</fullName>
    </recommendedName>
</protein>
<dbReference type="Gene3D" id="4.10.240.10">
    <property type="entry name" value="Zn(2)-C6 fungal-type DNA-binding domain"/>
    <property type="match status" value="1"/>
</dbReference>
<evidence type="ECO:0000259" key="3">
    <source>
        <dbReference type="PROSITE" id="PS50048"/>
    </source>
</evidence>
<feature type="region of interest" description="Disordered" evidence="2">
    <location>
        <begin position="354"/>
        <end position="411"/>
    </location>
</feature>
<evidence type="ECO:0000256" key="2">
    <source>
        <dbReference type="SAM" id="MobiDB-lite"/>
    </source>
</evidence>
<dbReference type="Proteomes" id="UP000799779">
    <property type="component" value="Unassembled WGS sequence"/>
</dbReference>
<dbReference type="InterPro" id="IPR036864">
    <property type="entry name" value="Zn2-C6_fun-type_DNA-bd_sf"/>
</dbReference>
<gene>
    <name evidence="4" type="ORF">P154DRAFT_481696</name>
</gene>
<dbReference type="AlphaFoldDB" id="A0A6A5WYK3"/>
<feature type="region of interest" description="Disordered" evidence="2">
    <location>
        <begin position="280"/>
        <end position="319"/>
    </location>
</feature>
<sequence>MEYDALPRFSQTSSFASPHYYADRNAPLAISYMVRPGADHRSCPMSGGPPGTPVRKSGGNGQDDGTADAGMRKRIAVACARCRKRKIRCSGDPGDQSGCQNCRQAGVETAQCQFHRVGAQDVQSLTAAGFGNGILGMPHMVNQMMPMYHAASSPMYSRGVPAGHIQYHGLNPKTAMQNWTVSYPEDSSPVDAYGIDQTGAYLSNPNAMPQVYGDNYRWHQTEPKAPHSGLIYGQEASVPASYAAHGLPCINTSSLRGVAATEPVSPLNMTALQSTLPISLPERPHSRQVHVPVTDATAPQRRLPAPQPSPAQTSRNAVDQLQDQRLRTAPMLASCVKPAIAWNTSFNINAAGIQSSSSSDTSSSDLVPTPVSVSSGSDGGMGYLPVTTSSSLSDVPTEPTATSSGSNQQPALNFTTTNLLDAMPAPPNQSTYSNFRDYNLPTSSSTEPLAVLARPPSHNSLYSYAKRSSLGELATEATLVSGQRYAPLDRPVPQHSASIEGLKGETFERSGVPVHRASMGNLNRGY</sequence>
<dbReference type="InterPro" id="IPR001138">
    <property type="entry name" value="Zn2Cys6_DnaBD"/>
</dbReference>
<name>A0A6A5WYK3_9PLEO</name>
<dbReference type="PROSITE" id="PS50048">
    <property type="entry name" value="ZN2_CY6_FUNGAL_2"/>
    <property type="match status" value="1"/>
</dbReference>
<dbReference type="OrthoDB" id="5394557at2759"/>
<feature type="compositionally biased region" description="Low complexity" evidence="2">
    <location>
        <begin position="355"/>
        <end position="376"/>
    </location>
</feature>
<keyword evidence="5" id="KW-1185">Reference proteome</keyword>
<dbReference type="GO" id="GO:0008270">
    <property type="term" value="F:zinc ion binding"/>
    <property type="evidence" value="ECO:0007669"/>
    <property type="project" value="InterPro"/>
</dbReference>
<evidence type="ECO:0000313" key="4">
    <source>
        <dbReference type="EMBL" id="KAF2006762.1"/>
    </source>
</evidence>
<evidence type="ECO:0000256" key="1">
    <source>
        <dbReference type="ARBA" id="ARBA00023242"/>
    </source>
</evidence>
<organism evidence="4 5">
    <name type="scientific">Amniculicola lignicola CBS 123094</name>
    <dbReference type="NCBI Taxonomy" id="1392246"/>
    <lineage>
        <taxon>Eukaryota</taxon>
        <taxon>Fungi</taxon>
        <taxon>Dikarya</taxon>
        <taxon>Ascomycota</taxon>
        <taxon>Pezizomycotina</taxon>
        <taxon>Dothideomycetes</taxon>
        <taxon>Pleosporomycetidae</taxon>
        <taxon>Pleosporales</taxon>
        <taxon>Amniculicolaceae</taxon>
        <taxon>Amniculicola</taxon>
    </lineage>
</organism>
<keyword evidence="1" id="KW-0539">Nucleus</keyword>
<feature type="region of interest" description="Disordered" evidence="2">
    <location>
        <begin position="40"/>
        <end position="69"/>
    </location>
</feature>
<dbReference type="SUPFAM" id="SSF57701">
    <property type="entry name" value="Zn2/Cys6 DNA-binding domain"/>
    <property type="match status" value="1"/>
</dbReference>
<dbReference type="GO" id="GO:0000981">
    <property type="term" value="F:DNA-binding transcription factor activity, RNA polymerase II-specific"/>
    <property type="evidence" value="ECO:0007669"/>
    <property type="project" value="InterPro"/>
</dbReference>
<evidence type="ECO:0000313" key="5">
    <source>
        <dbReference type="Proteomes" id="UP000799779"/>
    </source>
</evidence>
<feature type="compositionally biased region" description="Polar residues" evidence="2">
    <location>
        <begin position="310"/>
        <end position="319"/>
    </location>
</feature>
<dbReference type="EMBL" id="ML977559">
    <property type="protein sequence ID" value="KAF2006762.1"/>
    <property type="molecule type" value="Genomic_DNA"/>
</dbReference>
<dbReference type="Pfam" id="PF00172">
    <property type="entry name" value="Zn_clus"/>
    <property type="match status" value="1"/>
</dbReference>
<accession>A0A6A5WYK3</accession>
<feature type="compositionally biased region" description="Polar residues" evidence="2">
    <location>
        <begin position="386"/>
        <end position="411"/>
    </location>
</feature>
<dbReference type="CDD" id="cd00067">
    <property type="entry name" value="GAL4"/>
    <property type="match status" value="1"/>
</dbReference>
<feature type="domain" description="Zn(2)-C6 fungal-type" evidence="3">
    <location>
        <begin position="78"/>
        <end position="114"/>
    </location>
</feature>